<feature type="chain" id="PRO_5034471605" evidence="4">
    <location>
        <begin position="26"/>
        <end position="184"/>
    </location>
</feature>
<evidence type="ECO:0000313" key="6">
    <source>
        <dbReference type="Proteomes" id="UP000656723"/>
    </source>
</evidence>
<dbReference type="Proteomes" id="UP000656723">
    <property type="component" value="Unassembled WGS sequence"/>
</dbReference>
<keyword evidence="3" id="KW-0281">Fimbrium</keyword>
<protein>
    <submittedName>
        <fullName evidence="5">Type 1 fimbrial protein</fullName>
    </submittedName>
</protein>
<gene>
    <name evidence="5" type="ORF">FOT72_15425</name>
</gene>
<comment type="caution">
    <text evidence="5">The sequence shown here is derived from an EMBL/GenBank/DDBJ whole genome shotgun (WGS) entry which is preliminary data.</text>
</comment>
<dbReference type="GO" id="GO:0043709">
    <property type="term" value="P:cell adhesion involved in single-species biofilm formation"/>
    <property type="evidence" value="ECO:0007669"/>
    <property type="project" value="TreeGrafter"/>
</dbReference>
<reference evidence="5" key="1">
    <citation type="submission" date="2019-07" db="EMBL/GenBank/DDBJ databases">
        <title>KPC-2 carbapenem resistent Enterobacterales isolates from Germany.</title>
        <authorList>
            <person name="Yao Y."/>
            <person name="Falgenhauer L."/>
            <person name="Imirzalioglu C."/>
            <person name="Chakraborty T."/>
        </authorList>
    </citation>
    <scope>NUCLEOTIDE SEQUENCE</scope>
    <source>
        <strain evidence="5">CA13304</strain>
    </source>
</reference>
<evidence type="ECO:0000256" key="3">
    <source>
        <dbReference type="ARBA" id="ARBA00023263"/>
    </source>
</evidence>
<dbReference type="Pfam" id="PF16970">
    <property type="entry name" value="FimA"/>
    <property type="match status" value="1"/>
</dbReference>
<name>A0A8I0MLU9_CITAM</name>
<dbReference type="OrthoDB" id="6494728at2"/>
<proteinExistence type="inferred from homology"/>
<accession>A0A8I0MLU9</accession>
<evidence type="ECO:0000256" key="2">
    <source>
        <dbReference type="ARBA" id="ARBA00006671"/>
    </source>
</evidence>
<comment type="similarity">
    <text evidence="2">Belongs to the fimbrial protein family.</text>
</comment>
<sequence>MEKFKLSIFCLALLSGGLTTCSAYAAASPGGIINFTGNIITAGCKTDMDGTHTKDVPMDTVDVSNFTGQTAGPKGFDIVLTECAEGTQVKGYFSASTAVVNSSGRLENASTDSAPSNVTLQLLDANNSDAVIDVGSSAQKADGYTTIPASKGATLSYIVQYYNEAGTVTAGPVESNVLYSLDYK</sequence>
<dbReference type="AlphaFoldDB" id="A0A8I0MLU9"/>
<dbReference type="PANTHER" id="PTHR33420:SF10">
    <property type="entry name" value="FIMBRIAE MAJOR SUBUNIT"/>
    <property type="match status" value="1"/>
</dbReference>
<dbReference type="InterPro" id="IPR008966">
    <property type="entry name" value="Adhesion_dom_sf"/>
</dbReference>
<dbReference type="InterPro" id="IPR036937">
    <property type="entry name" value="Adhesion_dom_fimbrial_sf"/>
</dbReference>
<evidence type="ECO:0000313" key="5">
    <source>
        <dbReference type="EMBL" id="MBE0129377.1"/>
    </source>
</evidence>
<comment type="subcellular location">
    <subcellularLocation>
        <location evidence="1">Fimbrium</location>
    </subcellularLocation>
</comment>
<keyword evidence="4" id="KW-0732">Signal</keyword>
<dbReference type="Gene3D" id="2.60.40.1090">
    <property type="entry name" value="Fimbrial-type adhesion domain"/>
    <property type="match status" value="1"/>
</dbReference>
<dbReference type="InterPro" id="IPR050263">
    <property type="entry name" value="Bact_Fimbrial_Adh_Pro"/>
</dbReference>
<evidence type="ECO:0000256" key="4">
    <source>
        <dbReference type="SAM" id="SignalP"/>
    </source>
</evidence>
<organism evidence="5 6">
    <name type="scientific">Citrobacter amalonaticus</name>
    <dbReference type="NCBI Taxonomy" id="35703"/>
    <lineage>
        <taxon>Bacteria</taxon>
        <taxon>Pseudomonadati</taxon>
        <taxon>Pseudomonadota</taxon>
        <taxon>Gammaproteobacteria</taxon>
        <taxon>Enterobacterales</taxon>
        <taxon>Enterobacteriaceae</taxon>
        <taxon>Citrobacter</taxon>
    </lineage>
</organism>
<dbReference type="RefSeq" id="WP_061074574.1">
    <property type="nucleotide sequence ID" value="NZ_CP014015.2"/>
</dbReference>
<dbReference type="InterPro" id="IPR039458">
    <property type="entry name" value="FimA-like"/>
</dbReference>
<evidence type="ECO:0000256" key="1">
    <source>
        <dbReference type="ARBA" id="ARBA00004561"/>
    </source>
</evidence>
<dbReference type="GO" id="GO:0009289">
    <property type="term" value="C:pilus"/>
    <property type="evidence" value="ECO:0007669"/>
    <property type="project" value="UniProtKB-SubCell"/>
</dbReference>
<dbReference type="EMBL" id="VKME01000013">
    <property type="protein sequence ID" value="MBE0129377.1"/>
    <property type="molecule type" value="Genomic_DNA"/>
</dbReference>
<dbReference type="PANTHER" id="PTHR33420">
    <property type="entry name" value="FIMBRIAL SUBUNIT ELFA-RELATED"/>
    <property type="match status" value="1"/>
</dbReference>
<feature type="signal peptide" evidence="4">
    <location>
        <begin position="1"/>
        <end position="25"/>
    </location>
</feature>
<dbReference type="SUPFAM" id="SSF49401">
    <property type="entry name" value="Bacterial adhesins"/>
    <property type="match status" value="1"/>
</dbReference>